<dbReference type="PROSITE" id="PS50035">
    <property type="entry name" value="PLD"/>
    <property type="match status" value="1"/>
</dbReference>
<protein>
    <recommendedName>
        <fullName evidence="7">PLD phosphodiesterase domain-containing protein</fullName>
    </recommendedName>
</protein>
<dbReference type="InterPro" id="IPR027379">
    <property type="entry name" value="CLS_N"/>
</dbReference>
<evidence type="ECO:0000259" key="7">
    <source>
        <dbReference type="PROSITE" id="PS50035"/>
    </source>
</evidence>
<feature type="transmembrane region" description="Helical" evidence="6">
    <location>
        <begin position="6"/>
        <end position="25"/>
    </location>
</feature>
<sequence>MELTWWLLFDVVLLAYWVCVAVFIVSEDRNPTSALAWLLLLIALPVLGLVIYFFFGRNWPEITQRSPVTRRVHAAVDRFMPTVYAPHRQRVEAAVADDPRPWVQRNVHLADQKIATPPLPVRTCDFYVTGQEYFDALIADLAAAQRFIHISYFIWKQDALTARITEVLLDRLAAGVEVRILNDYLGCLKHPKDEMKRLAEAGAIVKADMTGLARLNYRNHRKITVVDAEIGHTGGFNVAQEYIDGGSRFPAWRDTGLRLTGAGVADLEKLFDMRWLEAHGEDLFDARYYPDPTLDAGDILVHTVHQGYDDPWNALTRSYQLAISGAKESIRLQSPYFVPDESTMNALVNAAAGGVRVDLMTTAWLDKKIPWWAAESFFKPFLAAGGGSGSGTRASSTPSR</sequence>
<dbReference type="InterPro" id="IPR001736">
    <property type="entry name" value="PLipase_D/transphosphatidylase"/>
</dbReference>
<proteinExistence type="predicted"/>
<keyword evidence="3 6" id="KW-0812">Transmembrane</keyword>
<gene>
    <name evidence="8" type="ORF">G7070_07980</name>
</gene>
<name>A0A6G7Y677_9ACTN</name>
<evidence type="ECO:0000256" key="6">
    <source>
        <dbReference type="SAM" id="Phobius"/>
    </source>
</evidence>
<reference evidence="8 9" key="1">
    <citation type="submission" date="2020-03" db="EMBL/GenBank/DDBJ databases">
        <title>Propioniciclava sp. nov., isolated from Hydrophilus acuminatus.</title>
        <authorList>
            <person name="Hyun D.-W."/>
            <person name="Bae J.-W."/>
        </authorList>
    </citation>
    <scope>NUCLEOTIDE SEQUENCE [LARGE SCALE GENOMIC DNA]</scope>
    <source>
        <strain evidence="8 9">HDW11</strain>
    </source>
</reference>
<dbReference type="Pfam" id="PF13091">
    <property type="entry name" value="PLDc_2"/>
    <property type="match status" value="2"/>
</dbReference>
<evidence type="ECO:0000313" key="8">
    <source>
        <dbReference type="EMBL" id="QIK72219.1"/>
    </source>
</evidence>
<dbReference type="CDD" id="cd09110">
    <property type="entry name" value="PLDc_CLS_1"/>
    <property type="match status" value="1"/>
</dbReference>
<dbReference type="GO" id="GO:0005886">
    <property type="term" value="C:plasma membrane"/>
    <property type="evidence" value="ECO:0007669"/>
    <property type="project" value="UniProtKB-SubCell"/>
</dbReference>
<dbReference type="RefSeq" id="WP_166233295.1">
    <property type="nucleotide sequence ID" value="NZ_CP049865.1"/>
</dbReference>
<dbReference type="Pfam" id="PF13396">
    <property type="entry name" value="PLDc_N"/>
    <property type="match status" value="1"/>
</dbReference>
<dbReference type="KEGG" id="prv:G7070_07980"/>
<dbReference type="PANTHER" id="PTHR21248">
    <property type="entry name" value="CARDIOLIPIN SYNTHASE"/>
    <property type="match status" value="1"/>
</dbReference>
<dbReference type="AlphaFoldDB" id="A0A6G7Y677"/>
<keyword evidence="9" id="KW-1185">Reference proteome</keyword>
<feature type="transmembrane region" description="Helical" evidence="6">
    <location>
        <begin position="34"/>
        <end position="55"/>
    </location>
</feature>
<evidence type="ECO:0000256" key="2">
    <source>
        <dbReference type="ARBA" id="ARBA00022475"/>
    </source>
</evidence>
<dbReference type="Gene3D" id="3.30.870.10">
    <property type="entry name" value="Endonuclease Chain A"/>
    <property type="match status" value="2"/>
</dbReference>
<evidence type="ECO:0000256" key="5">
    <source>
        <dbReference type="ARBA" id="ARBA00023136"/>
    </source>
</evidence>
<dbReference type="PANTHER" id="PTHR21248:SF22">
    <property type="entry name" value="PHOSPHOLIPASE D"/>
    <property type="match status" value="1"/>
</dbReference>
<dbReference type="SMART" id="SM00155">
    <property type="entry name" value="PLDc"/>
    <property type="match status" value="1"/>
</dbReference>
<organism evidence="8 9">
    <name type="scientific">Propioniciclava coleopterorum</name>
    <dbReference type="NCBI Taxonomy" id="2714937"/>
    <lineage>
        <taxon>Bacteria</taxon>
        <taxon>Bacillati</taxon>
        <taxon>Actinomycetota</taxon>
        <taxon>Actinomycetes</taxon>
        <taxon>Propionibacteriales</taxon>
        <taxon>Propionibacteriaceae</taxon>
        <taxon>Propioniciclava</taxon>
    </lineage>
</organism>
<keyword evidence="2" id="KW-1003">Cell membrane</keyword>
<dbReference type="EMBL" id="CP049865">
    <property type="protein sequence ID" value="QIK72219.1"/>
    <property type="molecule type" value="Genomic_DNA"/>
</dbReference>
<dbReference type="GO" id="GO:0032049">
    <property type="term" value="P:cardiolipin biosynthetic process"/>
    <property type="evidence" value="ECO:0007669"/>
    <property type="project" value="UniProtKB-ARBA"/>
</dbReference>
<evidence type="ECO:0000313" key="9">
    <source>
        <dbReference type="Proteomes" id="UP000501058"/>
    </source>
</evidence>
<keyword evidence="5 6" id="KW-0472">Membrane</keyword>
<evidence type="ECO:0000256" key="4">
    <source>
        <dbReference type="ARBA" id="ARBA00022989"/>
    </source>
</evidence>
<accession>A0A6G7Y677</accession>
<evidence type="ECO:0000256" key="1">
    <source>
        <dbReference type="ARBA" id="ARBA00004651"/>
    </source>
</evidence>
<feature type="domain" description="PLD phosphodiesterase" evidence="7">
    <location>
        <begin position="215"/>
        <end position="242"/>
    </location>
</feature>
<dbReference type="Proteomes" id="UP000501058">
    <property type="component" value="Chromosome"/>
</dbReference>
<evidence type="ECO:0000256" key="3">
    <source>
        <dbReference type="ARBA" id="ARBA00022692"/>
    </source>
</evidence>
<dbReference type="GO" id="GO:0030572">
    <property type="term" value="F:phosphatidyltransferase activity"/>
    <property type="evidence" value="ECO:0007669"/>
    <property type="project" value="UniProtKB-ARBA"/>
</dbReference>
<dbReference type="SUPFAM" id="SSF56024">
    <property type="entry name" value="Phospholipase D/nuclease"/>
    <property type="match status" value="2"/>
</dbReference>
<dbReference type="InterPro" id="IPR025202">
    <property type="entry name" value="PLD-like_dom"/>
</dbReference>
<keyword evidence="4 6" id="KW-1133">Transmembrane helix</keyword>
<comment type="subcellular location">
    <subcellularLocation>
        <location evidence="1">Cell membrane</location>
        <topology evidence="1">Multi-pass membrane protein</topology>
    </subcellularLocation>
</comment>